<evidence type="ECO:0000313" key="3">
    <source>
        <dbReference type="EMBL" id="KAA0190701.1"/>
    </source>
</evidence>
<dbReference type="Proteomes" id="UP000728185">
    <property type="component" value="Unassembled WGS sequence"/>
</dbReference>
<dbReference type="OrthoDB" id="45365at2759"/>
<organism evidence="3 4">
    <name type="scientific">Fasciolopsis buskii</name>
    <dbReference type="NCBI Taxonomy" id="27845"/>
    <lineage>
        <taxon>Eukaryota</taxon>
        <taxon>Metazoa</taxon>
        <taxon>Spiralia</taxon>
        <taxon>Lophotrochozoa</taxon>
        <taxon>Platyhelminthes</taxon>
        <taxon>Trematoda</taxon>
        <taxon>Digenea</taxon>
        <taxon>Plagiorchiida</taxon>
        <taxon>Echinostomata</taxon>
        <taxon>Echinostomatoidea</taxon>
        <taxon>Fasciolidae</taxon>
        <taxon>Fasciolopsis</taxon>
    </lineage>
</organism>
<dbReference type="PANTHER" id="PTHR14795:SF0">
    <property type="entry name" value="TRANSMEMBRANE PROTEIN 62"/>
    <property type="match status" value="1"/>
</dbReference>
<name>A0A8E0RQR6_9TREM</name>
<feature type="transmembrane region" description="Helical" evidence="1">
    <location>
        <begin position="309"/>
        <end position="334"/>
    </location>
</feature>
<reference evidence="3" key="1">
    <citation type="submission" date="2019-05" db="EMBL/GenBank/DDBJ databases">
        <title>Annotation for the trematode Fasciolopsis buski.</title>
        <authorList>
            <person name="Choi Y.-J."/>
        </authorList>
    </citation>
    <scope>NUCLEOTIDE SEQUENCE</scope>
    <source>
        <strain evidence="3">HT</strain>
        <tissue evidence="3">Whole worm</tissue>
    </source>
</reference>
<protein>
    <submittedName>
        <fullName evidence="3">Transmembrane protein 62</fullName>
    </submittedName>
</protein>
<gene>
    <name evidence="3" type="ORF">FBUS_07980</name>
</gene>
<evidence type="ECO:0000313" key="4">
    <source>
        <dbReference type="Proteomes" id="UP000728185"/>
    </source>
</evidence>
<proteinExistence type="predicted"/>
<dbReference type="EMBL" id="LUCM01006840">
    <property type="protein sequence ID" value="KAA0190701.1"/>
    <property type="molecule type" value="Genomic_DNA"/>
</dbReference>
<keyword evidence="1 3" id="KW-0812">Transmembrane</keyword>
<feature type="domain" description="TMEM62 Ig-like" evidence="2">
    <location>
        <begin position="48"/>
        <end position="130"/>
    </location>
</feature>
<feature type="transmembrane region" description="Helical" evidence="1">
    <location>
        <begin position="139"/>
        <end position="160"/>
    </location>
</feature>
<dbReference type="InterPro" id="IPR056229">
    <property type="entry name" value="Ig_TMM62"/>
</dbReference>
<dbReference type="AlphaFoldDB" id="A0A8E0RQR6"/>
<keyword evidence="1" id="KW-1133">Transmembrane helix</keyword>
<accession>A0A8E0RQR6</accession>
<sequence length="365" mass="41673">MYTAQPEGYLELELGDWRKERYYRLMAIDHDLVSFADYQYPTTAKESLWPMVLVTNPKDARFLLPDKEPVKIISKSQYIRILAWSNETVTNVSVWLQEQYLGQAKQAADESGNTLGSPLYVLKWDPSTVTGVQTLRVEVTVSCCGLPVALHLLLLTGFLLDRILIHFYSPCFLFSLQLLAVFYASWLFIFLFLVAPLCCTENCFLKCGISSSFCRGFYRFTRHPALTGPVMFYLVYELVGPIFLGFLTPKYFAAVFSFGIVVDKVLVLEALTFFYELLQIWTFFFFVIIPACAYADQPNTRRAKCVSRIPIGLIVCTVIFTILQICFIVFTIAIPIGVEAFALSIGRFLPLAISWYLAIRVPRWP</sequence>
<evidence type="ECO:0000256" key="1">
    <source>
        <dbReference type="SAM" id="Phobius"/>
    </source>
</evidence>
<keyword evidence="1" id="KW-0472">Membrane</keyword>
<dbReference type="PANTHER" id="PTHR14795">
    <property type="entry name" value="HELICASE RELATED"/>
    <property type="match status" value="1"/>
</dbReference>
<evidence type="ECO:0000259" key="2">
    <source>
        <dbReference type="Pfam" id="PF24384"/>
    </source>
</evidence>
<feature type="transmembrane region" description="Helical" evidence="1">
    <location>
        <begin position="340"/>
        <end position="359"/>
    </location>
</feature>
<dbReference type="Pfam" id="PF24384">
    <property type="entry name" value="Ig_TMM62"/>
    <property type="match status" value="1"/>
</dbReference>
<feature type="transmembrane region" description="Helical" evidence="1">
    <location>
        <begin position="172"/>
        <end position="195"/>
    </location>
</feature>
<feature type="transmembrane region" description="Helical" evidence="1">
    <location>
        <begin position="230"/>
        <end position="247"/>
    </location>
</feature>
<keyword evidence="4" id="KW-1185">Reference proteome</keyword>
<comment type="caution">
    <text evidence="3">The sequence shown here is derived from an EMBL/GenBank/DDBJ whole genome shotgun (WGS) entry which is preliminary data.</text>
</comment>